<evidence type="ECO:0000256" key="1">
    <source>
        <dbReference type="SAM" id="MobiDB-lite"/>
    </source>
</evidence>
<evidence type="ECO:0000313" key="3">
    <source>
        <dbReference type="Proteomes" id="UP000475214"/>
    </source>
</evidence>
<name>A0A6L9SBY0_9ACTN</name>
<dbReference type="AlphaFoldDB" id="A0A6L9SBY0"/>
<protein>
    <submittedName>
        <fullName evidence="2">Replication initiation protein</fullName>
    </submittedName>
</protein>
<feature type="region of interest" description="Disordered" evidence="1">
    <location>
        <begin position="124"/>
        <end position="144"/>
    </location>
</feature>
<evidence type="ECO:0000313" key="2">
    <source>
        <dbReference type="EMBL" id="NEE02071.1"/>
    </source>
</evidence>
<accession>A0A6L9SBY0</accession>
<dbReference type="RefSeq" id="WP_163740286.1">
    <property type="nucleotide sequence ID" value="NZ_JAAGOA010000012.1"/>
</dbReference>
<keyword evidence="3" id="KW-1185">Reference proteome</keyword>
<organism evidence="2 3">
    <name type="scientific">Phytoactinopolyspora halotolerans</name>
    <dbReference type="NCBI Taxonomy" id="1981512"/>
    <lineage>
        <taxon>Bacteria</taxon>
        <taxon>Bacillati</taxon>
        <taxon>Actinomycetota</taxon>
        <taxon>Actinomycetes</taxon>
        <taxon>Jiangellales</taxon>
        <taxon>Jiangellaceae</taxon>
        <taxon>Phytoactinopolyspora</taxon>
    </lineage>
</organism>
<dbReference type="Pfam" id="PF20199">
    <property type="entry name" value="RepSA"/>
    <property type="match status" value="1"/>
</dbReference>
<proteinExistence type="predicted"/>
<comment type="caution">
    <text evidence="2">The sequence shown here is derived from an EMBL/GenBank/DDBJ whole genome shotgun (WGS) entry which is preliminary data.</text>
</comment>
<reference evidence="2 3" key="1">
    <citation type="submission" date="2020-02" db="EMBL/GenBank/DDBJ databases">
        <authorList>
            <person name="Li X.-J."/>
            <person name="Han X.-M."/>
        </authorList>
    </citation>
    <scope>NUCLEOTIDE SEQUENCE [LARGE SCALE GENOMIC DNA]</scope>
    <source>
        <strain evidence="2 3">CCTCC AB 2017055</strain>
    </source>
</reference>
<gene>
    <name evidence="2" type="ORF">G1H10_18000</name>
</gene>
<dbReference type="InterPro" id="IPR046828">
    <property type="entry name" value="RepSA"/>
</dbReference>
<dbReference type="EMBL" id="JAAGOA010000012">
    <property type="protein sequence ID" value="NEE02071.1"/>
    <property type="molecule type" value="Genomic_DNA"/>
</dbReference>
<sequence length="467" mass="50892">MNTTPAPSRAELLTMLGSLAVTDAENRARGCSNPIRLRGTSIHVDAATGQVVHTYSSADERDGYTYARCGDRRAAVCPSCSHEYKGDAWHLLMCGLSGGKGVPGTVTEHPATFVTLTAPSFGPVHRYTPPRPGGRTPACRARRDRPVCPHGRPLSCPRRHDADDPQVGQPLCGQCYDYPAHVLWQWHAPELWRRFTIALRRNLARRVGITVKTLTQLARVSYTKVVEFQARGAIHIHAVIRLDGPTGPDSPPAALLDASDLEHAVHAAAGHVTLDVPSLDGHALRLRWGEQVDTRTITTGAGRDTRTGPAHPEQVAAYLAKYLTKSTEDFGLPVRVRSAASAAAAGATPHVVRIIDTAARLAATHEDYRPILRRLATLGYRGHPITKSRAYSVTFGSLRSARREWRHERPALDPDAPVREVLDADINDLTHAHTVIVLSEWTYAGRGYLDNPSAALAIHSAVQARTR</sequence>
<dbReference type="Proteomes" id="UP000475214">
    <property type="component" value="Unassembled WGS sequence"/>
</dbReference>